<evidence type="ECO:0000256" key="9">
    <source>
        <dbReference type="ARBA" id="ARBA00022801"/>
    </source>
</evidence>
<dbReference type="GO" id="GO:0009231">
    <property type="term" value="P:riboflavin biosynthetic process"/>
    <property type="evidence" value="ECO:0007669"/>
    <property type="project" value="UniProtKB-UniRule"/>
</dbReference>
<evidence type="ECO:0000256" key="8">
    <source>
        <dbReference type="ARBA" id="ARBA00022741"/>
    </source>
</evidence>
<dbReference type="SUPFAM" id="SSF55821">
    <property type="entry name" value="YrdC/RibB"/>
    <property type="match status" value="1"/>
</dbReference>
<evidence type="ECO:0000256" key="3">
    <source>
        <dbReference type="ARBA" id="ARBA00004853"/>
    </source>
</evidence>
<feature type="binding site" evidence="14">
    <location>
        <position position="280"/>
    </location>
    <ligand>
        <name>Zn(2+)</name>
        <dbReference type="ChEBI" id="CHEBI:29105"/>
        <note>catalytic</note>
    </ligand>
</feature>
<evidence type="ECO:0000256" key="16">
    <source>
        <dbReference type="SAM" id="MobiDB-lite"/>
    </source>
</evidence>
<evidence type="ECO:0000256" key="12">
    <source>
        <dbReference type="ARBA" id="ARBA00043932"/>
    </source>
</evidence>
<dbReference type="GO" id="GO:0003935">
    <property type="term" value="F:GTP cyclohydrolase II activity"/>
    <property type="evidence" value="ECO:0007669"/>
    <property type="project" value="UniProtKB-UniRule"/>
</dbReference>
<dbReference type="AlphaFoldDB" id="A0A177YLS5"/>
<sequence>MNADDRSANFDIALARLRAGRMIIVVDDPDRENEGDLVMAAEFATADQLTFMVRHTTGIVCAPMSDSRADELELPLMVEQNTDPHATAFTVSVDALDAGTGVSARDRAKTLEALASRHTTPKDLRRPGHIFPLRARPGGVRERGGHTEASVDLLRLAGLTEVGVISEIVAPSGAMMRGDELVRFGAEHDLPIVSISELVTRLGSGGTRAASAGVHNRGSADLPTTFGRFTATAYGTTESNVEHLVLTMGEVSAASETRNGVLVRVHSECITGDLAGSLRCDCGHQFRSSLQHIADEGVGVLIYLRGHEGRGIGLGHKLQAYALQERGRDTVDANLDLGLPVDSREYGIAADILSDLSVKRIRLITNNPDKRNALADSGVEVVDRVGSDSRATPENISYLRTKRDRLGHMIELWDQPKIV</sequence>
<proteinExistence type="inferred from homology"/>
<comment type="similarity">
    <text evidence="5">In the N-terminal section; belongs to the DHBP synthase family.</text>
</comment>
<evidence type="ECO:0000256" key="5">
    <source>
        <dbReference type="ARBA" id="ARBA00005520"/>
    </source>
</evidence>
<evidence type="ECO:0000256" key="7">
    <source>
        <dbReference type="ARBA" id="ARBA00022723"/>
    </source>
</evidence>
<dbReference type="NCBIfam" id="NF001591">
    <property type="entry name" value="PRK00393.1"/>
    <property type="match status" value="1"/>
</dbReference>
<feature type="binding site" evidence="15">
    <location>
        <begin position="143"/>
        <end position="147"/>
    </location>
    <ligand>
        <name>D-ribulose 5-phosphate</name>
        <dbReference type="ChEBI" id="CHEBI:58121"/>
    </ligand>
</feature>
<keyword evidence="8 14" id="KW-0547">Nucleotide-binding</keyword>
<comment type="pathway">
    <text evidence="3 14">Cofactor biosynthesis; riboflavin biosynthesis; 5-amino-6-(D-ribitylamino)uracil from GTP: step 1/4.</text>
</comment>
<comment type="cofactor">
    <cofactor evidence="14">
        <name>Zn(2+)</name>
        <dbReference type="ChEBI" id="CHEBI:29105"/>
    </cofactor>
    <text evidence="14">Binds 1 zinc ion per subunit.</text>
</comment>
<comment type="catalytic activity">
    <reaction evidence="13 14">
        <text>GTP + 4 H2O = 2,5-diamino-6-hydroxy-4-(5-phosphoribosylamino)-pyrimidine + formate + 2 phosphate + 3 H(+)</text>
        <dbReference type="Rhea" id="RHEA:23704"/>
        <dbReference type="ChEBI" id="CHEBI:15377"/>
        <dbReference type="ChEBI" id="CHEBI:15378"/>
        <dbReference type="ChEBI" id="CHEBI:15740"/>
        <dbReference type="ChEBI" id="CHEBI:37565"/>
        <dbReference type="ChEBI" id="CHEBI:43474"/>
        <dbReference type="ChEBI" id="CHEBI:58614"/>
        <dbReference type="EC" id="3.5.4.25"/>
    </reaction>
</comment>
<evidence type="ECO:0000256" key="13">
    <source>
        <dbReference type="ARBA" id="ARBA00049295"/>
    </source>
</evidence>
<dbReference type="SUPFAM" id="SSF142695">
    <property type="entry name" value="RibA-like"/>
    <property type="match status" value="1"/>
</dbReference>
<dbReference type="Gene3D" id="3.90.870.10">
    <property type="entry name" value="DHBP synthase"/>
    <property type="match status" value="1"/>
</dbReference>
<dbReference type="InterPro" id="IPR036144">
    <property type="entry name" value="RibA-like_sf"/>
</dbReference>
<dbReference type="FunFam" id="3.40.50.10990:FF:000001">
    <property type="entry name" value="Riboflavin biosynthesis protein RibBA"/>
    <property type="match status" value="1"/>
</dbReference>
<dbReference type="GO" id="GO:0008686">
    <property type="term" value="F:3,4-dihydroxy-2-butanone-4-phosphate synthase activity"/>
    <property type="evidence" value="ECO:0007669"/>
    <property type="project" value="UniProtKB-UniRule"/>
</dbReference>
<evidence type="ECO:0000313" key="19">
    <source>
        <dbReference type="Proteomes" id="UP000077519"/>
    </source>
</evidence>
<feature type="binding site" evidence="15">
    <location>
        <begin position="31"/>
        <end position="32"/>
    </location>
    <ligand>
        <name>D-ribulose 5-phosphate</name>
        <dbReference type="ChEBI" id="CHEBI:58121"/>
    </ligand>
</feature>
<feature type="binding site" evidence="14">
    <location>
        <begin position="264"/>
        <end position="268"/>
    </location>
    <ligand>
        <name>GTP</name>
        <dbReference type="ChEBI" id="CHEBI:37565"/>
    </ligand>
</feature>
<feature type="binding site" evidence="14">
    <location>
        <position position="269"/>
    </location>
    <ligand>
        <name>Zn(2+)</name>
        <dbReference type="ChEBI" id="CHEBI:29105"/>
        <note>catalytic</note>
    </ligand>
</feature>
<keyword evidence="15" id="KW-0460">Magnesium</keyword>
<dbReference type="EC" id="4.1.99.12" evidence="15"/>
<dbReference type="GO" id="GO:0000287">
    <property type="term" value="F:magnesium ion binding"/>
    <property type="evidence" value="ECO:0007669"/>
    <property type="project" value="UniProtKB-UniRule"/>
</dbReference>
<dbReference type="PANTHER" id="PTHR21327:SF18">
    <property type="entry name" value="3,4-DIHYDROXY-2-BUTANONE 4-PHOSPHATE SYNTHASE"/>
    <property type="match status" value="1"/>
</dbReference>
<keyword evidence="7 15" id="KW-0479">Metal-binding</keyword>
<dbReference type="Proteomes" id="UP000077519">
    <property type="component" value="Unassembled WGS sequence"/>
</dbReference>
<dbReference type="InterPro" id="IPR000422">
    <property type="entry name" value="DHBP_synthase_RibB"/>
</dbReference>
<dbReference type="Pfam" id="PF00926">
    <property type="entry name" value="DHBP_synthase"/>
    <property type="match status" value="1"/>
</dbReference>
<comment type="similarity">
    <text evidence="14">Belongs to the GTP cyclohydrolase II family.</text>
</comment>
<comment type="caution">
    <text evidence="18">The sequence shown here is derived from an EMBL/GenBank/DDBJ whole genome shotgun (WGS) entry which is preliminary data.</text>
</comment>
<dbReference type="GO" id="GO:0008270">
    <property type="term" value="F:zinc ion binding"/>
    <property type="evidence" value="ECO:0007669"/>
    <property type="project" value="UniProtKB-UniRule"/>
</dbReference>
<feature type="binding site" evidence="15">
    <location>
        <position position="36"/>
    </location>
    <ligand>
        <name>D-ribulose 5-phosphate</name>
        <dbReference type="ChEBI" id="CHEBI:58121"/>
    </ligand>
</feature>
<comment type="catalytic activity">
    <reaction evidence="1 15">
        <text>D-ribulose 5-phosphate = (2S)-2-hydroxy-3-oxobutyl phosphate + formate + H(+)</text>
        <dbReference type="Rhea" id="RHEA:18457"/>
        <dbReference type="ChEBI" id="CHEBI:15378"/>
        <dbReference type="ChEBI" id="CHEBI:15740"/>
        <dbReference type="ChEBI" id="CHEBI:58121"/>
        <dbReference type="ChEBI" id="CHEBI:58830"/>
        <dbReference type="EC" id="4.1.99.12"/>
    </reaction>
</comment>
<name>A0A177YLS5_9NOCA</name>
<evidence type="ECO:0000256" key="10">
    <source>
        <dbReference type="ARBA" id="ARBA00022833"/>
    </source>
</evidence>
<dbReference type="EMBL" id="LVHI01000005">
    <property type="protein sequence ID" value="OAK56210.1"/>
    <property type="molecule type" value="Genomic_DNA"/>
</dbReference>
<dbReference type="HAMAP" id="MF_00179">
    <property type="entry name" value="RibA"/>
    <property type="match status" value="1"/>
</dbReference>
<dbReference type="GO" id="GO:0030145">
    <property type="term" value="F:manganese ion binding"/>
    <property type="evidence" value="ECO:0007669"/>
    <property type="project" value="UniProtKB-UniRule"/>
</dbReference>
<dbReference type="GO" id="GO:0005829">
    <property type="term" value="C:cytosol"/>
    <property type="evidence" value="ECO:0007669"/>
    <property type="project" value="TreeGrafter"/>
</dbReference>
<protein>
    <recommendedName>
        <fullName evidence="14 15">Multifunctional fusion protein</fullName>
    </recommendedName>
    <domain>
        <recommendedName>
            <fullName evidence="14">GTP cyclohydrolase-2</fullName>
            <ecNumber evidence="14">3.5.4.25</ecNumber>
        </recommendedName>
        <alternativeName>
            <fullName evidence="14">GTP cyclohydrolase II</fullName>
        </alternativeName>
    </domain>
    <domain>
        <recommendedName>
            <fullName evidence="15">3,4-dihydroxy-2-butanone 4-phosphate synthase</fullName>
            <shortName evidence="15">DHBP synthase</shortName>
            <ecNumber evidence="15">4.1.99.12</ecNumber>
        </recommendedName>
    </domain>
</protein>
<keyword evidence="15" id="KW-0456">Lyase</keyword>
<reference evidence="18 19" key="1">
    <citation type="submission" date="2016-03" db="EMBL/GenBank/DDBJ databases">
        <title>Genome sequence of Rhodococcus kyotonensis KB10.</title>
        <authorList>
            <person name="Jeong H."/>
            <person name="Hong C.E."/>
            <person name="Jo S.H."/>
            <person name="Park J.M."/>
        </authorList>
    </citation>
    <scope>NUCLEOTIDE SEQUENCE [LARGE SCALE GENOMIC DNA]</scope>
    <source>
        <strain evidence="18 19">KB10</strain>
    </source>
</reference>
<feature type="binding site" evidence="15">
    <location>
        <position position="32"/>
    </location>
    <ligand>
        <name>Mg(2+)</name>
        <dbReference type="ChEBI" id="CHEBI:18420"/>
        <label>1</label>
    </ligand>
</feature>
<feature type="binding site" evidence="14">
    <location>
        <position position="365"/>
    </location>
    <ligand>
        <name>GTP</name>
        <dbReference type="ChEBI" id="CHEBI:37565"/>
    </ligand>
</feature>
<organism evidence="18 19">
    <name type="scientific">Rhodococcoides kyotonense</name>
    <dbReference type="NCBI Taxonomy" id="398843"/>
    <lineage>
        <taxon>Bacteria</taxon>
        <taxon>Bacillati</taxon>
        <taxon>Actinomycetota</taxon>
        <taxon>Actinomycetes</taxon>
        <taxon>Mycobacteriales</taxon>
        <taxon>Nocardiaceae</taxon>
        <taxon>Rhodococcoides</taxon>
    </lineage>
</organism>
<evidence type="ECO:0000256" key="1">
    <source>
        <dbReference type="ARBA" id="ARBA00000141"/>
    </source>
</evidence>
<dbReference type="InterPro" id="IPR017945">
    <property type="entry name" value="DHBP_synth_RibB-like_a/b_dom"/>
</dbReference>
<keyword evidence="11 14" id="KW-0342">GTP-binding</keyword>
<evidence type="ECO:0000256" key="11">
    <source>
        <dbReference type="ARBA" id="ARBA00023134"/>
    </source>
</evidence>
<keyword evidence="6 15" id="KW-0686">Riboflavin biosynthesis</keyword>
<dbReference type="PANTHER" id="PTHR21327">
    <property type="entry name" value="GTP CYCLOHYDROLASE II-RELATED"/>
    <property type="match status" value="1"/>
</dbReference>
<feature type="binding site" evidence="15">
    <location>
        <position position="146"/>
    </location>
    <ligand>
        <name>Mg(2+)</name>
        <dbReference type="ChEBI" id="CHEBI:18420"/>
        <label>2</label>
    </ligand>
</feature>
<comment type="similarity">
    <text evidence="15">Belongs to the DHBP synthase family.</text>
</comment>
<feature type="binding site" evidence="14">
    <location>
        <begin position="308"/>
        <end position="310"/>
    </location>
    <ligand>
        <name>GTP</name>
        <dbReference type="ChEBI" id="CHEBI:37565"/>
    </ligand>
</feature>
<feature type="site" description="Essential for catalytic activity" evidence="15">
    <location>
        <position position="129"/>
    </location>
</feature>
<feature type="site" description="Essential for catalytic activity" evidence="15">
    <location>
        <position position="167"/>
    </location>
</feature>
<dbReference type="Pfam" id="PF00925">
    <property type="entry name" value="GTP_cyclohydro2"/>
    <property type="match status" value="1"/>
</dbReference>
<evidence type="ECO:0000256" key="2">
    <source>
        <dbReference type="ARBA" id="ARBA00002284"/>
    </source>
</evidence>
<keyword evidence="19" id="KW-1185">Reference proteome</keyword>
<dbReference type="HAMAP" id="MF_00180">
    <property type="entry name" value="RibB"/>
    <property type="match status" value="1"/>
</dbReference>
<feature type="binding site" evidence="14">
    <location>
        <position position="282"/>
    </location>
    <ligand>
        <name>Zn(2+)</name>
        <dbReference type="ChEBI" id="CHEBI:29105"/>
        <note>catalytic</note>
    </ligand>
</feature>
<feature type="domain" description="GTP cyclohydrolase II" evidence="17">
    <location>
        <begin position="219"/>
        <end position="385"/>
    </location>
</feature>
<keyword evidence="15" id="KW-0464">Manganese</keyword>
<evidence type="ECO:0000256" key="14">
    <source>
        <dbReference type="HAMAP-Rule" id="MF_00179"/>
    </source>
</evidence>
<comment type="pathway">
    <text evidence="4 15">Cofactor biosynthesis; riboflavin biosynthesis; 2-hydroxy-3-oxobutyl phosphate from D-ribulose 5-phosphate: step 1/1.</text>
</comment>
<dbReference type="UniPathway" id="UPA00275">
    <property type="reaction ID" value="UER00399"/>
</dbReference>
<feature type="region of interest" description="Disordered" evidence="16">
    <location>
        <begin position="121"/>
        <end position="144"/>
    </location>
</feature>
<evidence type="ECO:0000256" key="4">
    <source>
        <dbReference type="ARBA" id="ARBA00004904"/>
    </source>
</evidence>
<dbReference type="CDD" id="cd00641">
    <property type="entry name" value="GTP_cyclohydro2"/>
    <property type="match status" value="1"/>
</dbReference>
<dbReference type="GO" id="GO:0005525">
    <property type="term" value="F:GTP binding"/>
    <property type="evidence" value="ECO:0007669"/>
    <property type="project" value="UniProtKB-KW"/>
</dbReference>
<comment type="function">
    <text evidence="2 15">Catalyzes the conversion of D-ribulose 5-phosphate to formate and 3,4-dihydroxy-2-butanone 4-phosphate.</text>
</comment>
<feature type="active site" description="Nucleophile" evidence="14">
    <location>
        <position position="344"/>
    </location>
</feature>
<evidence type="ECO:0000259" key="17">
    <source>
        <dbReference type="Pfam" id="PF00925"/>
    </source>
</evidence>
<accession>A0A177YLS5</accession>
<evidence type="ECO:0000256" key="6">
    <source>
        <dbReference type="ARBA" id="ARBA00022619"/>
    </source>
</evidence>
<evidence type="ECO:0000313" key="18">
    <source>
        <dbReference type="EMBL" id="OAK56210.1"/>
    </source>
</evidence>
<gene>
    <name evidence="14" type="primary">ribA</name>
    <name evidence="15" type="synonym">ribB</name>
    <name evidence="18" type="ORF">A3K89_17165</name>
</gene>
<feature type="binding site" evidence="14">
    <location>
        <position position="330"/>
    </location>
    <ligand>
        <name>GTP</name>
        <dbReference type="ChEBI" id="CHEBI:37565"/>
    </ligand>
</feature>
<dbReference type="PIRSF" id="PIRSF001259">
    <property type="entry name" value="RibA"/>
    <property type="match status" value="1"/>
</dbReference>
<dbReference type="InterPro" id="IPR000926">
    <property type="entry name" value="RibA"/>
</dbReference>
<comment type="cofactor">
    <cofactor evidence="15">
        <name>Mg(2+)</name>
        <dbReference type="ChEBI" id="CHEBI:18420"/>
    </cofactor>
    <cofactor evidence="15">
        <name>Mn(2+)</name>
        <dbReference type="ChEBI" id="CHEBI:29035"/>
    </cofactor>
    <text evidence="15">Binds 2 divalent metal cations per subunit. Magnesium or manganese.</text>
</comment>
<dbReference type="EC" id="3.5.4.25" evidence="14"/>
<keyword evidence="9 14" id="KW-0378">Hydrolase</keyword>
<keyword evidence="10 14" id="KW-0862">Zinc</keyword>
<feature type="binding site" evidence="14">
    <location>
        <position position="285"/>
    </location>
    <ligand>
        <name>GTP</name>
        <dbReference type="ChEBI" id="CHEBI:37565"/>
    </ligand>
</feature>
<dbReference type="RefSeq" id="WP_068422385.1">
    <property type="nucleotide sequence ID" value="NZ_LVHI01000005.1"/>
</dbReference>
<evidence type="ECO:0000256" key="15">
    <source>
        <dbReference type="HAMAP-Rule" id="MF_00180"/>
    </source>
</evidence>
<comment type="subunit">
    <text evidence="15">Homodimer.</text>
</comment>
<feature type="binding site" evidence="14">
    <location>
        <position position="370"/>
    </location>
    <ligand>
        <name>GTP</name>
        <dbReference type="ChEBI" id="CHEBI:37565"/>
    </ligand>
</feature>
<dbReference type="NCBIfam" id="TIGR00505">
    <property type="entry name" value="ribA"/>
    <property type="match status" value="1"/>
</dbReference>
<dbReference type="Gene3D" id="3.40.50.10990">
    <property type="entry name" value="GTP cyclohydrolase II"/>
    <property type="match status" value="1"/>
</dbReference>
<feature type="active site" description="Proton acceptor" evidence="14">
    <location>
        <position position="342"/>
    </location>
</feature>
<comment type="function">
    <text evidence="12 14">Catalyzes the conversion of GTP to 2,5-diamino-6-ribosylamino-4(3H)-pyrimidinone 5'-phosphate (DARP), formate and pyrophosphate.</text>
</comment>
<dbReference type="NCBIfam" id="TIGR00506">
    <property type="entry name" value="ribB"/>
    <property type="match status" value="1"/>
</dbReference>
<feature type="binding site" evidence="15">
    <location>
        <position position="32"/>
    </location>
    <ligand>
        <name>Mg(2+)</name>
        <dbReference type="ChEBI" id="CHEBI:18420"/>
        <label>2</label>
    </ligand>
</feature>
<dbReference type="InterPro" id="IPR032677">
    <property type="entry name" value="GTP_cyclohydro_II"/>
</dbReference>